<gene>
    <name evidence="4" type="primary">cas5a</name>
    <name evidence="4" type="ORF">ENP99_05120</name>
</gene>
<dbReference type="NCBIfam" id="TIGR01874">
    <property type="entry name" value="cas_cas5a"/>
    <property type="match status" value="1"/>
</dbReference>
<dbReference type="EMBL" id="DSLL01000043">
    <property type="protein sequence ID" value="HEH31468.1"/>
    <property type="molecule type" value="Genomic_DNA"/>
</dbReference>
<keyword evidence="2" id="KW-0051">Antiviral defense</keyword>
<comment type="similarity">
    <text evidence="1">Belongs to the CRISPR-associated protein Cas5 family. Subtype I-A/Apern subfamily.</text>
</comment>
<name>A0A7J2TCD2_9CREN</name>
<sequence length="252" mass="28687">MTKHYFALIELQTFSPISISAPLTYLSSPVYPLPPPTTLIGALAYPILRESLNELEQGCSTAKKLLEHVTYAVAGAGGYVMSRSIERMYNTIYQKPNRWAIDKKHESHPLRWSILVAGYVQYLNNSLYVLYISKDKNILRYVYGISRVGKKEGVVSVEKVLIDEVSKYIVRDPPSAIETIFYTPSYIAECQFARLYSMPMLHRNNFCRGLRPQLQDFYVPLELGRMVCRVLGDAAILNIEDLNIIIPESAVR</sequence>
<evidence type="ECO:0000256" key="1">
    <source>
        <dbReference type="ARBA" id="ARBA00010891"/>
    </source>
</evidence>
<comment type="function">
    <text evidence="3">CRISPR (clustered regularly interspaced short palindromic repeat) is an adaptive immune system that provides protection against mobile genetic elements (viruses, transposable elements and conjugative plasmids). CRISPR clusters contain spacers, sequences complementary to antecedent mobile elements, and target invading nucleic acids. CRISPR clusters are transcribed and processed into CRISPR RNA (crRNA).</text>
</comment>
<dbReference type="Gene3D" id="3.30.70.3120">
    <property type="match status" value="1"/>
</dbReference>
<dbReference type="GO" id="GO:0051607">
    <property type="term" value="P:defense response to virus"/>
    <property type="evidence" value="ECO:0007669"/>
    <property type="project" value="UniProtKB-KW"/>
</dbReference>
<evidence type="ECO:0000256" key="3">
    <source>
        <dbReference type="ARBA" id="ARBA00025626"/>
    </source>
</evidence>
<dbReference type="NCBIfam" id="TIGR02593">
    <property type="entry name" value="CRISPR_cas5"/>
    <property type="match status" value="1"/>
</dbReference>
<dbReference type="InterPro" id="IPR053725">
    <property type="entry name" value="CRISPR_Cas5_sf"/>
</dbReference>
<dbReference type="AlphaFoldDB" id="A0A7J2TCD2"/>
<comment type="caution">
    <text evidence="4">The sequence shown here is derived from an EMBL/GenBank/DDBJ whole genome shotgun (WGS) entry which is preliminary data.</text>
</comment>
<accession>A0A7J2TCD2</accession>
<evidence type="ECO:0000256" key="2">
    <source>
        <dbReference type="ARBA" id="ARBA00023118"/>
    </source>
</evidence>
<proteinExistence type="inferred from homology"/>
<reference evidence="4" key="1">
    <citation type="journal article" date="2020" name="mSystems">
        <title>Genome- and Community-Level Interaction Insights into Carbon Utilization and Element Cycling Functions of Hydrothermarchaeota in Hydrothermal Sediment.</title>
        <authorList>
            <person name="Zhou Z."/>
            <person name="Liu Y."/>
            <person name="Xu W."/>
            <person name="Pan J."/>
            <person name="Luo Z.H."/>
            <person name="Li M."/>
        </authorList>
    </citation>
    <scope>NUCLEOTIDE SEQUENCE [LARGE SCALE GENOMIC DNA]</scope>
    <source>
        <strain evidence="4">SpSt-27</strain>
    </source>
</reference>
<dbReference type="InterPro" id="IPR010153">
    <property type="entry name" value="CRISPR-assoc_prot_Cas5a-typ"/>
</dbReference>
<dbReference type="InterPro" id="IPR013422">
    <property type="entry name" value="CRISPR-assoc_prot_Cas5_N"/>
</dbReference>
<organism evidence="4">
    <name type="scientific">Ignisphaera aggregans</name>
    <dbReference type="NCBI Taxonomy" id="334771"/>
    <lineage>
        <taxon>Archaea</taxon>
        <taxon>Thermoproteota</taxon>
        <taxon>Thermoprotei</taxon>
        <taxon>Desulfurococcales</taxon>
        <taxon>Desulfurococcaceae</taxon>
        <taxon>Ignisphaera</taxon>
    </lineage>
</organism>
<evidence type="ECO:0000313" key="4">
    <source>
        <dbReference type="EMBL" id="HEH31468.1"/>
    </source>
</evidence>
<protein>
    <submittedName>
        <fullName evidence="4">Type I-A CRISPR-associated protein Cas5</fullName>
    </submittedName>
</protein>